<comment type="caution">
    <text evidence="3">The sequence shown here is derived from an EMBL/GenBank/DDBJ whole genome shotgun (WGS) entry which is preliminary data.</text>
</comment>
<evidence type="ECO:0000259" key="2">
    <source>
        <dbReference type="PROSITE" id="PS51746"/>
    </source>
</evidence>
<dbReference type="CDD" id="cd00143">
    <property type="entry name" value="PP2Cc"/>
    <property type="match status" value="1"/>
</dbReference>
<dbReference type="Proteomes" id="UP000179076">
    <property type="component" value="Unassembled WGS sequence"/>
</dbReference>
<evidence type="ECO:0000313" key="4">
    <source>
        <dbReference type="Proteomes" id="UP000179076"/>
    </source>
</evidence>
<evidence type="ECO:0000313" key="3">
    <source>
        <dbReference type="EMBL" id="OGI70415.1"/>
    </source>
</evidence>
<evidence type="ECO:0000256" key="1">
    <source>
        <dbReference type="SAM" id="MobiDB-lite"/>
    </source>
</evidence>
<gene>
    <name evidence="3" type="ORF">A2W18_12185</name>
</gene>
<name>A0A1F6VLR3_9PROT</name>
<dbReference type="SMART" id="SM00331">
    <property type="entry name" value="PP2C_SIG"/>
    <property type="match status" value="1"/>
</dbReference>
<accession>A0A1F6VLR3</accession>
<dbReference type="AlphaFoldDB" id="A0A1F6VLR3"/>
<dbReference type="PROSITE" id="PS51746">
    <property type="entry name" value="PPM_2"/>
    <property type="match status" value="1"/>
</dbReference>
<dbReference type="Pfam" id="PF13672">
    <property type="entry name" value="PP2C_2"/>
    <property type="match status" value="1"/>
</dbReference>
<dbReference type="Gene3D" id="3.60.40.10">
    <property type="entry name" value="PPM-type phosphatase domain"/>
    <property type="match status" value="1"/>
</dbReference>
<reference evidence="3 4" key="1">
    <citation type="journal article" date="2016" name="Nat. Commun.">
        <title>Thousands of microbial genomes shed light on interconnected biogeochemical processes in an aquifer system.</title>
        <authorList>
            <person name="Anantharaman K."/>
            <person name="Brown C.T."/>
            <person name="Hug L.A."/>
            <person name="Sharon I."/>
            <person name="Castelle C.J."/>
            <person name="Probst A.J."/>
            <person name="Thomas B.C."/>
            <person name="Singh A."/>
            <person name="Wilkins M.J."/>
            <person name="Karaoz U."/>
            <person name="Brodie E.L."/>
            <person name="Williams K.H."/>
            <person name="Hubbard S.S."/>
            <person name="Banfield J.F."/>
        </authorList>
    </citation>
    <scope>NUCLEOTIDE SEQUENCE [LARGE SCALE GENOMIC DNA]</scope>
</reference>
<dbReference type="InterPro" id="IPR036457">
    <property type="entry name" value="PPM-type-like_dom_sf"/>
</dbReference>
<dbReference type="SMART" id="SM00332">
    <property type="entry name" value="PP2Cc"/>
    <property type="match status" value="1"/>
</dbReference>
<feature type="region of interest" description="Disordered" evidence="1">
    <location>
        <begin position="277"/>
        <end position="302"/>
    </location>
</feature>
<proteinExistence type="predicted"/>
<sequence length="318" mass="35106">MKYQIAQFTSTGGRAGNEDRAGIAEHKNSVLLVVADGLGGHSGGELAAQTTVETVIRLYQGIKQPVLADPFAFLALTMLKAHSSVVARARAHSPPLEARTTCVLCLVQNGYAYWAHVGDSRLYHFRGTQLVKRTEDHSTIEELRRDGVITEDEMAHHPRKSYLLRSLGGNGEPRISLGEETALQPGDSILLCSDGLWEGMPTKEIGRYLATPKLENGIEEMLYTTEKRMGESCDNVTIACLRWEDRAATTSRLRAPMARQVDADLLWRGAASKAAAKVTAKHATSAPKEEPEPPNRSGSIENRIQEIEKYLRRYEPKN</sequence>
<dbReference type="EMBL" id="MFSP01000002">
    <property type="protein sequence ID" value="OGI70415.1"/>
    <property type="molecule type" value="Genomic_DNA"/>
</dbReference>
<dbReference type="SUPFAM" id="SSF81606">
    <property type="entry name" value="PP2C-like"/>
    <property type="match status" value="1"/>
</dbReference>
<feature type="compositionally biased region" description="Low complexity" evidence="1">
    <location>
        <begin position="277"/>
        <end position="286"/>
    </location>
</feature>
<dbReference type="InterPro" id="IPR001932">
    <property type="entry name" value="PPM-type_phosphatase-like_dom"/>
</dbReference>
<organism evidence="3 4">
    <name type="scientific">Candidatus Muproteobacteria bacterium RBG_16_60_9</name>
    <dbReference type="NCBI Taxonomy" id="1817755"/>
    <lineage>
        <taxon>Bacteria</taxon>
        <taxon>Pseudomonadati</taxon>
        <taxon>Pseudomonadota</taxon>
        <taxon>Candidatus Muproteobacteria</taxon>
    </lineage>
</organism>
<feature type="domain" description="PPM-type phosphatase" evidence="2">
    <location>
        <begin position="2"/>
        <end position="243"/>
    </location>
</feature>
<protein>
    <recommendedName>
        <fullName evidence="2">PPM-type phosphatase domain-containing protein</fullName>
    </recommendedName>
</protein>